<dbReference type="RefSeq" id="WP_088559750.1">
    <property type="nucleotide sequence ID" value="NZ_FYEH01000001.1"/>
</dbReference>
<accession>A0A212Q775</accession>
<dbReference type="OrthoDB" id="7273451at2"/>
<dbReference type="SUPFAM" id="SSF53335">
    <property type="entry name" value="S-adenosyl-L-methionine-dependent methyltransferases"/>
    <property type="match status" value="1"/>
</dbReference>
<dbReference type="Proteomes" id="UP000197065">
    <property type="component" value="Unassembled WGS sequence"/>
</dbReference>
<dbReference type="AlphaFoldDB" id="A0A212Q775"/>
<dbReference type="InterPro" id="IPR029063">
    <property type="entry name" value="SAM-dependent_MTases_sf"/>
</dbReference>
<sequence>MSFASAWLDLREPYDQMARDPETAIRIGAWSSGRSHLNIVDLGAGTGANLRYLAPRLRCAQSWTLIENDPELISDGSSRLMPDVEWRYRELDLASDLEAAFPADTDLVTTSALLDLVSAEWLDRLLHLLAQRRLPFYAALTFNGEIELHPPVEGDQEMISLFNEHQRRDKGFGPALGGNARDHLSQAIDFSVLPAPSEWVLGTKDGPMIVAFIEGMAEAACEANPSATPRILAWLSERRALAEKGIGGAFVGHDDLFAGDGVRLRAFT</sequence>
<evidence type="ECO:0000313" key="2">
    <source>
        <dbReference type="Proteomes" id="UP000197065"/>
    </source>
</evidence>
<gene>
    <name evidence="1" type="ORF">SAMN07250955_101463</name>
</gene>
<protein>
    <recommendedName>
        <fullName evidence="3">Methyltransferase domain-containing protein</fullName>
    </recommendedName>
</protein>
<keyword evidence="2" id="KW-1185">Reference proteome</keyword>
<evidence type="ECO:0000313" key="1">
    <source>
        <dbReference type="EMBL" id="SNB55172.1"/>
    </source>
</evidence>
<dbReference type="EMBL" id="FYEH01000001">
    <property type="protein sequence ID" value="SNB55172.1"/>
    <property type="molecule type" value="Genomic_DNA"/>
</dbReference>
<dbReference type="Gene3D" id="3.40.50.150">
    <property type="entry name" value="Vaccinia Virus protein VP39"/>
    <property type="match status" value="1"/>
</dbReference>
<organism evidence="1 2">
    <name type="scientific">Arboricoccus pini</name>
    <dbReference type="NCBI Taxonomy" id="1963835"/>
    <lineage>
        <taxon>Bacteria</taxon>
        <taxon>Pseudomonadati</taxon>
        <taxon>Pseudomonadota</taxon>
        <taxon>Alphaproteobacteria</taxon>
        <taxon>Geminicoccales</taxon>
        <taxon>Geminicoccaceae</taxon>
        <taxon>Arboricoccus</taxon>
    </lineage>
</organism>
<reference evidence="1 2" key="1">
    <citation type="submission" date="2017-06" db="EMBL/GenBank/DDBJ databases">
        <authorList>
            <person name="Kim H.J."/>
            <person name="Triplett B.A."/>
        </authorList>
    </citation>
    <scope>NUCLEOTIDE SEQUENCE [LARGE SCALE GENOMIC DNA]</scope>
    <source>
        <strain evidence="1 2">B29T1</strain>
    </source>
</reference>
<name>A0A212Q775_9PROT</name>
<evidence type="ECO:0008006" key="3">
    <source>
        <dbReference type="Google" id="ProtNLM"/>
    </source>
</evidence>
<proteinExistence type="predicted"/>